<keyword evidence="7" id="KW-0862">Zinc</keyword>
<keyword evidence="6" id="KW-0378">Hydrolase</keyword>
<evidence type="ECO:0000256" key="2">
    <source>
        <dbReference type="ARBA" id="ARBA00004776"/>
    </source>
</evidence>
<keyword evidence="3" id="KW-0645">Protease</keyword>
<dbReference type="Gene3D" id="3.30.1380.10">
    <property type="match status" value="1"/>
</dbReference>
<keyword evidence="9" id="KW-0961">Cell wall biogenesis/degradation</keyword>
<dbReference type="InterPro" id="IPR013230">
    <property type="entry name" value="Peptidase_M15A_C"/>
</dbReference>
<dbReference type="Proteomes" id="UP000184290">
    <property type="component" value="Unassembled WGS sequence"/>
</dbReference>
<keyword evidence="15" id="KW-1185">Reference proteome</keyword>
<accession>A0ABY1IMQ3</accession>
<gene>
    <name evidence="14" type="ORF">SAMN02745911_2660</name>
</gene>
<dbReference type="PANTHER" id="PTHR37425">
    <property type="match status" value="1"/>
</dbReference>
<name>A0ABY1IMQ3_9HYPH</name>
<evidence type="ECO:0000256" key="10">
    <source>
        <dbReference type="ARBA" id="ARBA00093448"/>
    </source>
</evidence>
<dbReference type="InterPro" id="IPR009045">
    <property type="entry name" value="Zn_M74/Hedgehog-like"/>
</dbReference>
<feature type="compositionally biased region" description="Low complexity" evidence="12">
    <location>
        <begin position="91"/>
        <end position="114"/>
    </location>
</feature>
<organism evidence="14 15">
    <name type="scientific">Aureimonas altamirensis DSM 21988</name>
    <dbReference type="NCBI Taxonomy" id="1121026"/>
    <lineage>
        <taxon>Bacteria</taxon>
        <taxon>Pseudomonadati</taxon>
        <taxon>Pseudomonadota</taxon>
        <taxon>Alphaproteobacteria</taxon>
        <taxon>Hyphomicrobiales</taxon>
        <taxon>Aurantimonadaceae</taxon>
        <taxon>Aureimonas</taxon>
    </lineage>
</organism>
<evidence type="ECO:0000313" key="15">
    <source>
        <dbReference type="Proteomes" id="UP000184290"/>
    </source>
</evidence>
<feature type="domain" description="Peptidase M15A C-terminal" evidence="13">
    <location>
        <begin position="232"/>
        <end position="335"/>
    </location>
</feature>
<evidence type="ECO:0000313" key="14">
    <source>
        <dbReference type="EMBL" id="SHJ49322.1"/>
    </source>
</evidence>
<protein>
    <recommendedName>
        <fullName evidence="11">Murein endopeptidase K</fullName>
    </recommendedName>
</protein>
<evidence type="ECO:0000256" key="8">
    <source>
        <dbReference type="ARBA" id="ARBA00023049"/>
    </source>
</evidence>
<feature type="region of interest" description="Disordered" evidence="12">
    <location>
        <begin position="65"/>
        <end position="123"/>
    </location>
</feature>
<sequence length="350" mass="36690">MPLMHALPLGWQACERVERILIGHSTSGLRSALRNGVVLMGVIAFPALSGCMSAIDDTSAFGFNTPASAPAEPAVETAELQPEGQEDKEQSAAGQPAEPAVASAAQAAANEENALLTQASSSVSGRPAEGALAAYSPPAQPNRQADTSLFAALSQRAESEQPKPEAVAEAVAARVVVTHTDGMGKASPSAELPGVDASSLFKIGKRASVDSEDFLDDIGGEYQIASLGGMARLAPSGLMVAREDVNTSCFGSDLVRMIRQVESRFGKKVVITSGYRSPPHNRRVGGAKASMHMACKAADFHIPGVSGVEVARYVRSLPTRGGVGTYCHTAAIHIDTGKQRDWNWPCRRRS</sequence>
<dbReference type="PANTHER" id="PTHR37425:SF1">
    <property type="entry name" value="OUTER MEMBRANE PROTEIN"/>
    <property type="match status" value="1"/>
</dbReference>
<evidence type="ECO:0000256" key="11">
    <source>
        <dbReference type="ARBA" id="ARBA00093666"/>
    </source>
</evidence>
<reference evidence="14 15" key="1">
    <citation type="submission" date="2016-11" db="EMBL/GenBank/DDBJ databases">
        <authorList>
            <person name="Varghese N."/>
            <person name="Submissions S."/>
        </authorList>
    </citation>
    <scope>NUCLEOTIDE SEQUENCE [LARGE SCALE GENOMIC DNA]</scope>
    <source>
        <strain evidence="14 15">DSM 21988</strain>
    </source>
</reference>
<evidence type="ECO:0000256" key="1">
    <source>
        <dbReference type="ARBA" id="ARBA00001947"/>
    </source>
</evidence>
<comment type="caution">
    <text evidence="14">The sequence shown here is derived from an EMBL/GenBank/DDBJ whole genome shotgun (WGS) entry which is preliminary data.</text>
</comment>
<dbReference type="SUPFAM" id="SSF55166">
    <property type="entry name" value="Hedgehog/DD-peptidase"/>
    <property type="match status" value="1"/>
</dbReference>
<proteinExistence type="inferred from homology"/>
<evidence type="ECO:0000256" key="4">
    <source>
        <dbReference type="ARBA" id="ARBA00022723"/>
    </source>
</evidence>
<dbReference type="Pfam" id="PF08291">
    <property type="entry name" value="Peptidase_M15_3"/>
    <property type="match status" value="1"/>
</dbReference>
<evidence type="ECO:0000259" key="13">
    <source>
        <dbReference type="Pfam" id="PF08291"/>
    </source>
</evidence>
<evidence type="ECO:0000256" key="5">
    <source>
        <dbReference type="ARBA" id="ARBA00022729"/>
    </source>
</evidence>
<keyword evidence="4" id="KW-0479">Metal-binding</keyword>
<comment type="similarity">
    <text evidence="10">Belongs to the peptidase M15 family.</text>
</comment>
<evidence type="ECO:0000256" key="7">
    <source>
        <dbReference type="ARBA" id="ARBA00022833"/>
    </source>
</evidence>
<keyword evidence="8" id="KW-0482">Metalloprotease</keyword>
<evidence type="ECO:0000256" key="6">
    <source>
        <dbReference type="ARBA" id="ARBA00022801"/>
    </source>
</evidence>
<evidence type="ECO:0000256" key="12">
    <source>
        <dbReference type="SAM" id="MobiDB-lite"/>
    </source>
</evidence>
<comment type="cofactor">
    <cofactor evidence="1">
        <name>Zn(2+)</name>
        <dbReference type="ChEBI" id="CHEBI:29105"/>
    </cofactor>
</comment>
<evidence type="ECO:0000256" key="9">
    <source>
        <dbReference type="ARBA" id="ARBA00023316"/>
    </source>
</evidence>
<dbReference type="EMBL" id="FQZC01000003">
    <property type="protein sequence ID" value="SHJ49322.1"/>
    <property type="molecule type" value="Genomic_DNA"/>
</dbReference>
<dbReference type="InterPro" id="IPR010275">
    <property type="entry name" value="MepK"/>
</dbReference>
<comment type="pathway">
    <text evidence="2">Cell wall biogenesis; cell wall polysaccharide biosynthesis.</text>
</comment>
<evidence type="ECO:0000256" key="3">
    <source>
        <dbReference type="ARBA" id="ARBA00022670"/>
    </source>
</evidence>
<keyword evidence="5" id="KW-0732">Signal</keyword>